<organism evidence="1 2">
    <name type="scientific">Oedothorax gibbosus</name>
    <dbReference type="NCBI Taxonomy" id="931172"/>
    <lineage>
        <taxon>Eukaryota</taxon>
        <taxon>Metazoa</taxon>
        <taxon>Ecdysozoa</taxon>
        <taxon>Arthropoda</taxon>
        <taxon>Chelicerata</taxon>
        <taxon>Arachnida</taxon>
        <taxon>Araneae</taxon>
        <taxon>Araneomorphae</taxon>
        <taxon>Entelegynae</taxon>
        <taxon>Araneoidea</taxon>
        <taxon>Linyphiidae</taxon>
        <taxon>Erigoninae</taxon>
        <taxon>Oedothorax</taxon>
    </lineage>
</organism>
<sequence length="96" mass="10493">MFCSVLYLRGEISTKKTSKQNQSFSSFLSPNGVPPRLVFLADFYETGAVFGDATPSCSLTCSTRYASSSGKGRWPSTAPEGVSEQRLQKCKCSHRV</sequence>
<dbReference type="Proteomes" id="UP000827092">
    <property type="component" value="Unassembled WGS sequence"/>
</dbReference>
<evidence type="ECO:0000313" key="1">
    <source>
        <dbReference type="EMBL" id="KAG8196715.1"/>
    </source>
</evidence>
<dbReference type="AlphaFoldDB" id="A0AAV6VKX7"/>
<reference evidence="1 2" key="1">
    <citation type="journal article" date="2022" name="Nat. Ecol. Evol.">
        <title>A masculinizing supergene underlies an exaggerated male reproductive morph in a spider.</title>
        <authorList>
            <person name="Hendrickx F."/>
            <person name="De Corte Z."/>
            <person name="Sonet G."/>
            <person name="Van Belleghem S.M."/>
            <person name="Kostlbacher S."/>
            <person name="Vangestel C."/>
        </authorList>
    </citation>
    <scope>NUCLEOTIDE SEQUENCE [LARGE SCALE GENOMIC DNA]</scope>
    <source>
        <strain evidence="1">W744_W776</strain>
    </source>
</reference>
<comment type="caution">
    <text evidence="1">The sequence shown here is derived from an EMBL/GenBank/DDBJ whole genome shotgun (WGS) entry which is preliminary data.</text>
</comment>
<evidence type="ECO:0000313" key="2">
    <source>
        <dbReference type="Proteomes" id="UP000827092"/>
    </source>
</evidence>
<keyword evidence="2" id="KW-1185">Reference proteome</keyword>
<name>A0AAV6VKX7_9ARAC</name>
<dbReference type="EMBL" id="JAFNEN010000065">
    <property type="protein sequence ID" value="KAG8196715.1"/>
    <property type="molecule type" value="Genomic_DNA"/>
</dbReference>
<gene>
    <name evidence="1" type="ORF">JTE90_023224</name>
</gene>
<protein>
    <submittedName>
        <fullName evidence="1">Uncharacterized protein</fullName>
    </submittedName>
</protein>
<accession>A0AAV6VKX7</accession>
<proteinExistence type="predicted"/>